<dbReference type="OrthoDB" id="9785345at2"/>
<name>A0A4Q1KLG8_9SPHN</name>
<keyword evidence="1" id="KW-0732">Signal</keyword>
<feature type="signal peptide" evidence="1">
    <location>
        <begin position="1"/>
        <end position="29"/>
    </location>
</feature>
<dbReference type="AlphaFoldDB" id="A0A4Q1KLG8"/>
<keyword evidence="4" id="KW-1185">Reference proteome</keyword>
<dbReference type="Pfam" id="PF07486">
    <property type="entry name" value="Hydrolase_2"/>
    <property type="match status" value="1"/>
</dbReference>
<keyword evidence="3" id="KW-0378">Hydrolase</keyword>
<dbReference type="EMBL" id="SBKP01000002">
    <property type="protein sequence ID" value="RXR30240.1"/>
    <property type="molecule type" value="Genomic_DNA"/>
</dbReference>
<proteinExistence type="predicted"/>
<reference evidence="4" key="1">
    <citation type="submission" date="2019-01" db="EMBL/GenBank/DDBJ databases">
        <title>Cytophagaceae bacterium strain CAR-16.</title>
        <authorList>
            <person name="Chen W.-M."/>
        </authorList>
    </citation>
    <scope>NUCLEOTIDE SEQUENCE [LARGE SCALE GENOMIC DNA]</scope>
    <source>
        <strain evidence="4">CHR27</strain>
    </source>
</reference>
<dbReference type="GO" id="GO:0016787">
    <property type="term" value="F:hydrolase activity"/>
    <property type="evidence" value="ECO:0007669"/>
    <property type="project" value="UniProtKB-KW"/>
</dbReference>
<comment type="caution">
    <text evidence="3">The sequence shown here is derived from an EMBL/GenBank/DDBJ whole genome shotgun (WGS) entry which is preliminary data.</text>
</comment>
<dbReference type="RefSeq" id="WP_129402992.1">
    <property type="nucleotide sequence ID" value="NZ_SBKP01000002.1"/>
</dbReference>
<dbReference type="Proteomes" id="UP000290958">
    <property type="component" value="Unassembled WGS sequence"/>
</dbReference>
<protein>
    <submittedName>
        <fullName evidence="3">Cell wall hydrolase</fullName>
    </submittedName>
</protein>
<feature type="domain" description="Cell wall hydrolase SleB" evidence="2">
    <location>
        <begin position="119"/>
        <end position="220"/>
    </location>
</feature>
<organism evidence="3 4">
    <name type="scientific">Sphingobium fluviale</name>
    <dbReference type="NCBI Taxonomy" id="2506423"/>
    <lineage>
        <taxon>Bacteria</taxon>
        <taxon>Pseudomonadati</taxon>
        <taxon>Pseudomonadota</taxon>
        <taxon>Alphaproteobacteria</taxon>
        <taxon>Sphingomonadales</taxon>
        <taxon>Sphingomonadaceae</taxon>
        <taxon>Sphingobium</taxon>
    </lineage>
</organism>
<evidence type="ECO:0000256" key="1">
    <source>
        <dbReference type="SAM" id="SignalP"/>
    </source>
</evidence>
<evidence type="ECO:0000313" key="4">
    <source>
        <dbReference type="Proteomes" id="UP000290958"/>
    </source>
</evidence>
<sequence length="221" mass="23677">MTIYSKTASGAAIAMFSLTAAFIGGISRADDTIPQGSTQTAAKSAPISEPVPVAYAVLQDSLPILSQPAAPEDQAASPSQSEKSYTSLTALVADTDVDAPLNEEERCLASAVFYEARSETPLGQLAVARVVINRGKSSRFGNSLCGVVRQPGQFSFVRGGVIPQPDTNHPHWKRAVAISRIALDNKWVSPAEGALYFHARRVNPGWARPRVAVIDNHIFYR</sequence>
<gene>
    <name evidence="3" type="ORF">EQG66_02580</name>
</gene>
<dbReference type="Gene3D" id="1.10.10.2520">
    <property type="entry name" value="Cell wall hydrolase SleB, domain 1"/>
    <property type="match status" value="1"/>
</dbReference>
<feature type="chain" id="PRO_5020981134" evidence="1">
    <location>
        <begin position="30"/>
        <end position="221"/>
    </location>
</feature>
<dbReference type="InterPro" id="IPR042047">
    <property type="entry name" value="SleB_dom1"/>
</dbReference>
<evidence type="ECO:0000259" key="2">
    <source>
        <dbReference type="Pfam" id="PF07486"/>
    </source>
</evidence>
<evidence type="ECO:0000313" key="3">
    <source>
        <dbReference type="EMBL" id="RXR30240.1"/>
    </source>
</evidence>
<dbReference type="InterPro" id="IPR011105">
    <property type="entry name" value="Cell_wall_hydrolase_SleB"/>
</dbReference>
<accession>A0A4Q1KLG8</accession>